<name>A0A2U2B779_9BACT</name>
<keyword evidence="3" id="KW-0804">Transcription</keyword>
<dbReference type="InterPro" id="IPR012318">
    <property type="entry name" value="HTH_CRP"/>
</dbReference>
<evidence type="ECO:0000259" key="4">
    <source>
        <dbReference type="PROSITE" id="PS50042"/>
    </source>
</evidence>
<evidence type="ECO:0000256" key="2">
    <source>
        <dbReference type="ARBA" id="ARBA00023125"/>
    </source>
</evidence>
<reference evidence="6 7" key="1">
    <citation type="submission" date="2018-05" db="EMBL/GenBank/DDBJ databases">
        <title>Marinilabilia rubrum sp. nov., isolated from saltern sediment.</title>
        <authorList>
            <person name="Zhang R."/>
        </authorList>
    </citation>
    <scope>NUCLEOTIDE SEQUENCE [LARGE SCALE GENOMIC DNA]</scope>
    <source>
        <strain evidence="6 7">WTE16</strain>
    </source>
</reference>
<keyword evidence="2" id="KW-0238">DNA-binding</keyword>
<dbReference type="CDD" id="cd00038">
    <property type="entry name" value="CAP_ED"/>
    <property type="match status" value="1"/>
</dbReference>
<dbReference type="SMART" id="SM00100">
    <property type="entry name" value="cNMP"/>
    <property type="match status" value="1"/>
</dbReference>
<evidence type="ECO:0008006" key="8">
    <source>
        <dbReference type="Google" id="ProtNLM"/>
    </source>
</evidence>
<keyword evidence="7" id="KW-1185">Reference proteome</keyword>
<dbReference type="InterPro" id="IPR050397">
    <property type="entry name" value="Env_Response_Regulators"/>
</dbReference>
<dbReference type="Pfam" id="PF00027">
    <property type="entry name" value="cNMP_binding"/>
    <property type="match status" value="1"/>
</dbReference>
<dbReference type="InterPro" id="IPR014710">
    <property type="entry name" value="RmlC-like_jellyroll"/>
</dbReference>
<sequence>MDEILTEEDKKLMEVSSVTLQFQKGEAIFREKAPVNQVHLVRSGLVKISKDGASNKPLIIKILKPGNFLSLATIFNGGINVTSATAVTNASLTLIERDAFFKIYRRNPAFNESICRQISHANTYLLQQLMSRSVKRLPGRVADTILDLHKLNDESHSFELPLSRVEMAQLAGTTKESLIRTLAEFKHDKIVKLEGRTLTINSLEILQTLSKFG</sequence>
<dbReference type="InterPro" id="IPR000595">
    <property type="entry name" value="cNMP-bd_dom"/>
</dbReference>
<dbReference type="SUPFAM" id="SSF46785">
    <property type="entry name" value="Winged helix' DNA-binding domain"/>
    <property type="match status" value="1"/>
</dbReference>
<feature type="domain" description="HTH crp-type" evidence="5">
    <location>
        <begin position="135"/>
        <end position="204"/>
    </location>
</feature>
<dbReference type="PROSITE" id="PS51063">
    <property type="entry name" value="HTH_CRP_2"/>
    <property type="match status" value="1"/>
</dbReference>
<dbReference type="SUPFAM" id="SSF51206">
    <property type="entry name" value="cAMP-binding domain-like"/>
    <property type="match status" value="1"/>
</dbReference>
<dbReference type="OrthoDB" id="1116216at2"/>
<evidence type="ECO:0000313" key="7">
    <source>
        <dbReference type="Proteomes" id="UP000244956"/>
    </source>
</evidence>
<dbReference type="Pfam" id="PF13545">
    <property type="entry name" value="HTH_Crp_2"/>
    <property type="match status" value="1"/>
</dbReference>
<keyword evidence="1" id="KW-0805">Transcription regulation</keyword>
<dbReference type="EMBL" id="QEWP01000010">
    <property type="protein sequence ID" value="PWD98930.1"/>
    <property type="molecule type" value="Genomic_DNA"/>
</dbReference>
<dbReference type="Gene3D" id="1.10.10.10">
    <property type="entry name" value="Winged helix-like DNA-binding domain superfamily/Winged helix DNA-binding domain"/>
    <property type="match status" value="1"/>
</dbReference>
<dbReference type="GO" id="GO:0003677">
    <property type="term" value="F:DNA binding"/>
    <property type="evidence" value="ECO:0007669"/>
    <property type="project" value="UniProtKB-KW"/>
</dbReference>
<evidence type="ECO:0000256" key="3">
    <source>
        <dbReference type="ARBA" id="ARBA00023163"/>
    </source>
</evidence>
<evidence type="ECO:0000259" key="5">
    <source>
        <dbReference type="PROSITE" id="PS51063"/>
    </source>
</evidence>
<dbReference type="InterPro" id="IPR036390">
    <property type="entry name" value="WH_DNA-bd_sf"/>
</dbReference>
<dbReference type="PANTHER" id="PTHR24567">
    <property type="entry name" value="CRP FAMILY TRANSCRIPTIONAL REGULATORY PROTEIN"/>
    <property type="match status" value="1"/>
</dbReference>
<dbReference type="AlphaFoldDB" id="A0A2U2B779"/>
<evidence type="ECO:0000256" key="1">
    <source>
        <dbReference type="ARBA" id="ARBA00023015"/>
    </source>
</evidence>
<dbReference type="GO" id="GO:0005829">
    <property type="term" value="C:cytosol"/>
    <property type="evidence" value="ECO:0007669"/>
    <property type="project" value="TreeGrafter"/>
</dbReference>
<dbReference type="SMART" id="SM00419">
    <property type="entry name" value="HTH_CRP"/>
    <property type="match status" value="1"/>
</dbReference>
<dbReference type="Proteomes" id="UP000244956">
    <property type="component" value="Unassembled WGS sequence"/>
</dbReference>
<gene>
    <name evidence="6" type="ORF">DDZ16_13115</name>
</gene>
<dbReference type="GO" id="GO:0003700">
    <property type="term" value="F:DNA-binding transcription factor activity"/>
    <property type="evidence" value="ECO:0007669"/>
    <property type="project" value="TreeGrafter"/>
</dbReference>
<dbReference type="InterPro" id="IPR018490">
    <property type="entry name" value="cNMP-bd_dom_sf"/>
</dbReference>
<accession>A0A2U2B779</accession>
<dbReference type="PANTHER" id="PTHR24567:SF26">
    <property type="entry name" value="REGULATORY PROTEIN YEIL"/>
    <property type="match status" value="1"/>
</dbReference>
<dbReference type="PROSITE" id="PS50042">
    <property type="entry name" value="CNMP_BINDING_3"/>
    <property type="match status" value="1"/>
</dbReference>
<feature type="domain" description="Cyclic nucleotide-binding" evidence="4">
    <location>
        <begin position="22"/>
        <end position="103"/>
    </location>
</feature>
<dbReference type="RefSeq" id="WP_109264929.1">
    <property type="nucleotide sequence ID" value="NZ_QEWP01000010.1"/>
</dbReference>
<comment type="caution">
    <text evidence="6">The sequence shown here is derived from an EMBL/GenBank/DDBJ whole genome shotgun (WGS) entry which is preliminary data.</text>
</comment>
<evidence type="ECO:0000313" key="6">
    <source>
        <dbReference type="EMBL" id="PWD98930.1"/>
    </source>
</evidence>
<proteinExistence type="predicted"/>
<dbReference type="InterPro" id="IPR036388">
    <property type="entry name" value="WH-like_DNA-bd_sf"/>
</dbReference>
<organism evidence="6 7">
    <name type="scientific">Marinilabilia rubra</name>
    <dbReference type="NCBI Taxonomy" id="2162893"/>
    <lineage>
        <taxon>Bacteria</taxon>
        <taxon>Pseudomonadati</taxon>
        <taxon>Bacteroidota</taxon>
        <taxon>Bacteroidia</taxon>
        <taxon>Marinilabiliales</taxon>
        <taxon>Marinilabiliaceae</taxon>
        <taxon>Marinilabilia</taxon>
    </lineage>
</organism>
<protein>
    <recommendedName>
        <fullName evidence="8">Crp/Fnr family transcriptional regulator</fullName>
    </recommendedName>
</protein>
<dbReference type="Gene3D" id="2.60.120.10">
    <property type="entry name" value="Jelly Rolls"/>
    <property type="match status" value="1"/>
</dbReference>